<dbReference type="RefSeq" id="WP_146962570.1">
    <property type="nucleotide sequence ID" value="NZ_CP042467.1"/>
</dbReference>
<dbReference type="InterPro" id="IPR011990">
    <property type="entry name" value="TPR-like_helical_dom_sf"/>
</dbReference>
<dbReference type="NCBIfam" id="TIGR02098">
    <property type="entry name" value="MJ0042_CXXC"/>
    <property type="match status" value="1"/>
</dbReference>
<evidence type="ECO:0000313" key="4">
    <source>
        <dbReference type="EMBL" id="QED29337.1"/>
    </source>
</evidence>
<feature type="compositionally biased region" description="Polar residues" evidence="1">
    <location>
        <begin position="389"/>
        <end position="404"/>
    </location>
</feature>
<feature type="compositionally biased region" description="Low complexity" evidence="1">
    <location>
        <begin position="375"/>
        <end position="388"/>
    </location>
</feature>
<feature type="compositionally biased region" description="Pro residues" evidence="1">
    <location>
        <begin position="179"/>
        <end position="198"/>
    </location>
</feature>
<proteinExistence type="predicted"/>
<feature type="region of interest" description="Disordered" evidence="1">
    <location>
        <begin position="356"/>
        <end position="464"/>
    </location>
</feature>
<keyword evidence="2" id="KW-0472">Membrane</keyword>
<dbReference type="AlphaFoldDB" id="A0A5B8XVW2"/>
<feature type="compositionally biased region" description="Basic and acidic residues" evidence="1">
    <location>
        <begin position="597"/>
        <end position="608"/>
    </location>
</feature>
<sequence>MIVQCPACNSRYRIREANIPPSGGKIRCPSCGHSFVVYPESSSSPSNEDDDRTSITSQNALNQLVSGMASNKAVATEERTEQLDKDEVNRIRALQALAAKMGDADDGTLEMQNPMKIWQEAQDSLRRQDEELSEGEEDYDAAPTEVVSGANLANLPFPGAKVPAREPVGERVELKSSAPPLPAPPAIPKPPSLPPLPSAPSQDSPYSSGPSPSTMNRPPSGQFPTARPPSGAHPTPPSYGQPDSGPRFPMGSAPQPPAYGSQDWDSNSDASKDILAAIDEVAGDEPMAPPSAATPNLEHGGPWKLKTNFGLTYEFPDNKSLRSWLSSRDELDGYSLSADGENFFAVNQFTQLKSRPSVSGQIPSTGMSHLGIQQPSGLGNLPGSSGSGQYPSASTSGQFPTPSSGGSGQYPSMGAGTSGQYPSMGSGGSGQYPAMPPSSSTGAFTPPSQLGASPSQAHEQHQEVIQNTYRPPSRDAGGSKILWAVFVLLVIACVVLGLHTFNIVNFAEILGMESKPTPTQVAPIVAPVESIDAVIDENPEADIENLLKETRRDLRGKKLQSALDRLNTIETIAPNRAEVFELRAEAYEALGQTEEAEAAKARAEELKAAGEGAPEEPGTAEEPGAEAEGE</sequence>
<keyword evidence="2" id="KW-0812">Transmembrane</keyword>
<feature type="compositionally biased region" description="Polar residues" evidence="1">
    <location>
        <begin position="437"/>
        <end position="464"/>
    </location>
</feature>
<dbReference type="InterPro" id="IPR011723">
    <property type="entry name" value="Znf/thioredoxin_put"/>
</dbReference>
<feature type="compositionally biased region" description="Polar residues" evidence="1">
    <location>
        <begin position="356"/>
        <end position="374"/>
    </location>
</feature>
<dbReference type="Proteomes" id="UP000321595">
    <property type="component" value="Chromosome"/>
</dbReference>
<dbReference type="KEGG" id="bbae:FRD01_19285"/>
<dbReference type="EMBL" id="CP042467">
    <property type="protein sequence ID" value="QED29337.1"/>
    <property type="molecule type" value="Genomic_DNA"/>
</dbReference>
<gene>
    <name evidence="4" type="ORF">FRD01_19285</name>
</gene>
<dbReference type="OrthoDB" id="5393943at2"/>
<dbReference type="Gene3D" id="1.25.40.10">
    <property type="entry name" value="Tetratricopeptide repeat domain"/>
    <property type="match status" value="1"/>
</dbReference>
<keyword evidence="5" id="KW-1185">Reference proteome</keyword>
<feature type="region of interest" description="Disordered" evidence="1">
    <location>
        <begin position="594"/>
        <end position="630"/>
    </location>
</feature>
<feature type="compositionally biased region" description="Low complexity" evidence="1">
    <location>
        <begin position="609"/>
        <end position="622"/>
    </location>
</feature>
<feature type="compositionally biased region" description="Basic and acidic residues" evidence="1">
    <location>
        <begin position="163"/>
        <end position="174"/>
    </location>
</feature>
<feature type="region of interest" description="Disordered" evidence="1">
    <location>
        <begin position="123"/>
        <end position="272"/>
    </location>
</feature>
<evidence type="ECO:0000256" key="1">
    <source>
        <dbReference type="SAM" id="MobiDB-lite"/>
    </source>
</evidence>
<name>A0A5B8XVW2_9DELT</name>
<evidence type="ECO:0000256" key="2">
    <source>
        <dbReference type="SAM" id="Phobius"/>
    </source>
</evidence>
<accession>A0A5B8XVW2</accession>
<organism evidence="4 5">
    <name type="scientific">Microvenator marinus</name>
    <dbReference type="NCBI Taxonomy" id="2600177"/>
    <lineage>
        <taxon>Bacteria</taxon>
        <taxon>Deltaproteobacteria</taxon>
        <taxon>Bradymonadales</taxon>
        <taxon>Microvenatoraceae</taxon>
        <taxon>Microvenator</taxon>
    </lineage>
</organism>
<feature type="domain" description="Zinc finger/thioredoxin putative" evidence="3">
    <location>
        <begin position="1"/>
        <end position="35"/>
    </location>
</feature>
<feature type="region of interest" description="Disordered" evidence="1">
    <location>
        <begin position="283"/>
        <end position="302"/>
    </location>
</feature>
<dbReference type="Pfam" id="PF13717">
    <property type="entry name" value="Zn_ribbon_4"/>
    <property type="match status" value="1"/>
</dbReference>
<feature type="compositionally biased region" description="Acidic residues" evidence="1">
    <location>
        <begin position="131"/>
        <end position="140"/>
    </location>
</feature>
<keyword evidence="2" id="KW-1133">Transmembrane helix</keyword>
<feature type="compositionally biased region" description="Polar residues" evidence="1">
    <location>
        <begin position="202"/>
        <end position="223"/>
    </location>
</feature>
<feature type="transmembrane region" description="Helical" evidence="2">
    <location>
        <begin position="481"/>
        <end position="504"/>
    </location>
</feature>
<evidence type="ECO:0000313" key="5">
    <source>
        <dbReference type="Proteomes" id="UP000321595"/>
    </source>
</evidence>
<reference evidence="4 5" key="1">
    <citation type="submission" date="2019-08" db="EMBL/GenBank/DDBJ databases">
        <authorList>
            <person name="Liang Q."/>
        </authorList>
    </citation>
    <scope>NUCLEOTIDE SEQUENCE [LARGE SCALE GENOMIC DNA]</scope>
    <source>
        <strain evidence="4 5">V1718</strain>
    </source>
</reference>
<protein>
    <recommendedName>
        <fullName evidence="3">Zinc finger/thioredoxin putative domain-containing protein</fullName>
    </recommendedName>
</protein>
<evidence type="ECO:0000259" key="3">
    <source>
        <dbReference type="Pfam" id="PF13717"/>
    </source>
</evidence>